<dbReference type="PROSITE" id="PS00962">
    <property type="entry name" value="RIBOSOMAL_S2_1"/>
    <property type="match status" value="1"/>
</dbReference>
<gene>
    <name evidence="5" type="ORF">Gasu_37780</name>
</gene>
<sequence>MFVTTTFRRCFSKEPQHSLLSGLSKTSQLSNTHSAKTFDVSAIDKLFTPPSSTGSGGKNRRIIGPSKPKEYAFTLEQLMQCRVHMGHVTEKWNPKMGRYILGERNGIHIINLEYTWTHLRRALRVIREMVALDGFVLWLPPKRNELASVARKIAEQGEAFMLDGRWIPGTLTNPLGSGQAKKFRYKLPDMLFCLDCRFHTVALKEAQMTGVPSVGIVDTDCDPGQVTYPIPGNDESALAISLYCQLVVHAVGEGRSLSKGRMEIKPNRPRQPPNTSRLLTPTTF</sequence>
<dbReference type="SUPFAM" id="SSF52313">
    <property type="entry name" value="Ribosomal protein S2"/>
    <property type="match status" value="1"/>
</dbReference>
<dbReference type="Gene3D" id="3.40.50.10490">
    <property type="entry name" value="Glucose-6-phosphate isomerase like protein, domain 1"/>
    <property type="match status" value="1"/>
</dbReference>
<proteinExistence type="inferred from homology"/>
<dbReference type="InterPro" id="IPR023591">
    <property type="entry name" value="Ribosomal_uS2_flav_dom_sf"/>
</dbReference>
<dbReference type="GO" id="GO:0003735">
    <property type="term" value="F:structural constituent of ribosome"/>
    <property type="evidence" value="ECO:0007669"/>
    <property type="project" value="InterPro"/>
</dbReference>
<dbReference type="OMA" id="FQPHHTL"/>
<dbReference type="Proteomes" id="UP000030680">
    <property type="component" value="Unassembled WGS sequence"/>
</dbReference>
<dbReference type="Pfam" id="PF00318">
    <property type="entry name" value="Ribosomal_S2"/>
    <property type="match status" value="2"/>
</dbReference>
<feature type="region of interest" description="Disordered" evidence="4">
    <location>
        <begin position="259"/>
        <end position="284"/>
    </location>
</feature>
<dbReference type="HAMAP" id="MF_00291_B">
    <property type="entry name" value="Ribosomal_uS2_B"/>
    <property type="match status" value="1"/>
</dbReference>
<dbReference type="PRINTS" id="PR00395">
    <property type="entry name" value="RIBOSOMALS2"/>
</dbReference>
<dbReference type="EMBL" id="KB454516">
    <property type="protein sequence ID" value="EME28726.1"/>
    <property type="molecule type" value="Genomic_DNA"/>
</dbReference>
<keyword evidence="3" id="KW-0687">Ribonucleoprotein</keyword>
<dbReference type="InterPro" id="IPR018130">
    <property type="entry name" value="Ribosomal_uS2_CS"/>
</dbReference>
<organism evidence="5 6">
    <name type="scientific">Galdieria sulphuraria</name>
    <name type="common">Red alga</name>
    <dbReference type="NCBI Taxonomy" id="130081"/>
    <lineage>
        <taxon>Eukaryota</taxon>
        <taxon>Rhodophyta</taxon>
        <taxon>Bangiophyceae</taxon>
        <taxon>Galdieriales</taxon>
        <taxon>Galdieriaceae</taxon>
        <taxon>Galdieria</taxon>
    </lineage>
</organism>
<evidence type="ECO:0000313" key="5">
    <source>
        <dbReference type="EMBL" id="EME28726.1"/>
    </source>
</evidence>
<comment type="similarity">
    <text evidence="1">Belongs to the universal ribosomal protein uS2 family.</text>
</comment>
<dbReference type="Gramene" id="EME28726">
    <property type="protein sequence ID" value="EME28726"/>
    <property type="gene ID" value="Gasu_37780"/>
</dbReference>
<dbReference type="PANTHER" id="PTHR12534:SF0">
    <property type="entry name" value="SMALL RIBOSOMAL SUBUNIT PROTEIN US2M"/>
    <property type="match status" value="1"/>
</dbReference>
<evidence type="ECO:0000256" key="1">
    <source>
        <dbReference type="ARBA" id="ARBA00006242"/>
    </source>
</evidence>
<keyword evidence="2 5" id="KW-0689">Ribosomal protein</keyword>
<evidence type="ECO:0000256" key="2">
    <source>
        <dbReference type="ARBA" id="ARBA00022980"/>
    </source>
</evidence>
<protein>
    <submittedName>
        <fullName evidence="5">30S ribosomal protein S2 (Plastid) isoform 1</fullName>
    </submittedName>
</protein>
<dbReference type="AlphaFoldDB" id="M2VZG4"/>
<dbReference type="GO" id="GO:0006412">
    <property type="term" value="P:translation"/>
    <property type="evidence" value="ECO:0007669"/>
    <property type="project" value="InterPro"/>
</dbReference>
<dbReference type="GeneID" id="17087579"/>
<evidence type="ECO:0000256" key="4">
    <source>
        <dbReference type="SAM" id="MobiDB-lite"/>
    </source>
</evidence>
<accession>M2VZG4</accession>
<name>M2VZG4_GALSU</name>
<dbReference type="CDD" id="cd01425">
    <property type="entry name" value="RPS2"/>
    <property type="match status" value="1"/>
</dbReference>
<dbReference type="eggNOG" id="KOG0832">
    <property type="taxonomic scope" value="Eukaryota"/>
</dbReference>
<feature type="compositionally biased region" description="Polar residues" evidence="4">
    <location>
        <begin position="273"/>
        <end position="284"/>
    </location>
</feature>
<dbReference type="OrthoDB" id="2320368at2759"/>
<dbReference type="STRING" id="130081.M2VZG4"/>
<dbReference type="PANTHER" id="PTHR12534">
    <property type="entry name" value="30S RIBOSOMAL PROTEIN S2 PROKARYOTIC AND ORGANELLAR"/>
    <property type="match status" value="1"/>
</dbReference>
<evidence type="ECO:0000313" key="6">
    <source>
        <dbReference type="Proteomes" id="UP000030680"/>
    </source>
</evidence>
<reference evidence="6" key="1">
    <citation type="journal article" date="2013" name="Science">
        <title>Gene transfer from bacteria and archaea facilitated evolution of an extremophilic eukaryote.</title>
        <authorList>
            <person name="Schonknecht G."/>
            <person name="Chen W.H."/>
            <person name="Ternes C.M."/>
            <person name="Barbier G.G."/>
            <person name="Shrestha R.P."/>
            <person name="Stanke M."/>
            <person name="Brautigam A."/>
            <person name="Baker B.J."/>
            <person name="Banfield J.F."/>
            <person name="Garavito R.M."/>
            <person name="Carr K."/>
            <person name="Wilkerson C."/>
            <person name="Rensing S.A."/>
            <person name="Gagneul D."/>
            <person name="Dickenson N.E."/>
            <person name="Oesterhelt C."/>
            <person name="Lercher M.J."/>
            <person name="Weber A.P."/>
        </authorList>
    </citation>
    <scope>NUCLEOTIDE SEQUENCE [LARGE SCALE GENOMIC DNA]</scope>
    <source>
        <strain evidence="6">074W</strain>
    </source>
</reference>
<keyword evidence="6" id="KW-1185">Reference proteome</keyword>
<dbReference type="KEGG" id="gsl:Gasu_37780"/>
<dbReference type="GO" id="GO:0005763">
    <property type="term" value="C:mitochondrial small ribosomal subunit"/>
    <property type="evidence" value="ECO:0007669"/>
    <property type="project" value="TreeGrafter"/>
</dbReference>
<dbReference type="RefSeq" id="XP_005705246.1">
    <property type="nucleotide sequence ID" value="XM_005705189.1"/>
</dbReference>
<dbReference type="InterPro" id="IPR005706">
    <property type="entry name" value="Ribosomal_uS2_bac/mit/plastid"/>
</dbReference>
<dbReference type="InterPro" id="IPR001865">
    <property type="entry name" value="Ribosomal_uS2"/>
</dbReference>
<dbReference type="NCBIfam" id="TIGR01011">
    <property type="entry name" value="rpsB_bact"/>
    <property type="match status" value="1"/>
</dbReference>
<evidence type="ECO:0000256" key="3">
    <source>
        <dbReference type="ARBA" id="ARBA00023274"/>
    </source>
</evidence>